<protein>
    <recommendedName>
        <fullName evidence="4">PEGA domain-containing protein</fullName>
    </recommendedName>
</protein>
<dbReference type="AlphaFoldDB" id="A0A0C2UYJ7"/>
<feature type="chain" id="PRO_5002157021" description="PEGA domain-containing protein" evidence="1">
    <location>
        <begin position="21"/>
        <end position="98"/>
    </location>
</feature>
<organism evidence="2 3">
    <name type="scientific">Paramagnetospirillum magnetotacticum MS-1</name>
    <dbReference type="NCBI Taxonomy" id="272627"/>
    <lineage>
        <taxon>Bacteria</taxon>
        <taxon>Pseudomonadati</taxon>
        <taxon>Pseudomonadota</taxon>
        <taxon>Alphaproteobacteria</taxon>
        <taxon>Rhodospirillales</taxon>
        <taxon>Magnetospirillaceae</taxon>
        <taxon>Paramagnetospirillum</taxon>
    </lineage>
</organism>
<dbReference type="PROSITE" id="PS51257">
    <property type="entry name" value="PROKAR_LIPOPROTEIN"/>
    <property type="match status" value="1"/>
</dbReference>
<evidence type="ECO:0000256" key="1">
    <source>
        <dbReference type="SAM" id="SignalP"/>
    </source>
</evidence>
<dbReference type="OrthoDB" id="7206958at2"/>
<sequence length="98" mass="10169">MRRLLSVLAMAAMVAACAPAERTETVDDRPSLEVVGAVSGARLFIDGLDMGVVDQPLLLEPGTHVVKVVGPKGGIYTEKVFVSGRGLRKLAVPAGAAQ</sequence>
<evidence type="ECO:0008006" key="4">
    <source>
        <dbReference type="Google" id="ProtNLM"/>
    </source>
</evidence>
<evidence type="ECO:0000313" key="3">
    <source>
        <dbReference type="Proteomes" id="UP000031971"/>
    </source>
</evidence>
<evidence type="ECO:0000313" key="2">
    <source>
        <dbReference type="EMBL" id="KIL97896.1"/>
    </source>
</evidence>
<feature type="signal peptide" evidence="1">
    <location>
        <begin position="1"/>
        <end position="20"/>
    </location>
</feature>
<dbReference type="Proteomes" id="UP000031971">
    <property type="component" value="Unassembled WGS sequence"/>
</dbReference>
<keyword evidence="1" id="KW-0732">Signal</keyword>
<dbReference type="RefSeq" id="WP_041042155.1">
    <property type="nucleotide sequence ID" value="NZ_JXSL01000030.1"/>
</dbReference>
<gene>
    <name evidence="2" type="ORF">CCC_00957</name>
</gene>
<reference evidence="2 3" key="1">
    <citation type="submission" date="2015-01" db="EMBL/GenBank/DDBJ databases">
        <title>Genome Sequence of Magnetospirillum magnetotacticum Strain MS-1.</title>
        <authorList>
            <person name="Marinov G.K."/>
            <person name="Smalley M.D."/>
            <person name="DeSalvo G."/>
        </authorList>
    </citation>
    <scope>NUCLEOTIDE SEQUENCE [LARGE SCALE GENOMIC DNA]</scope>
    <source>
        <strain evidence="2 3">MS-1</strain>
    </source>
</reference>
<comment type="caution">
    <text evidence="2">The sequence shown here is derived from an EMBL/GenBank/DDBJ whole genome shotgun (WGS) entry which is preliminary data.</text>
</comment>
<proteinExistence type="predicted"/>
<keyword evidence="3" id="KW-1185">Reference proteome</keyword>
<name>A0A0C2UYJ7_PARME</name>
<dbReference type="STRING" id="272627.CCC_00957"/>
<dbReference type="EMBL" id="JXSL01000030">
    <property type="protein sequence ID" value="KIL97896.1"/>
    <property type="molecule type" value="Genomic_DNA"/>
</dbReference>
<accession>A0A0C2UYJ7</accession>